<dbReference type="InterPro" id="IPR052159">
    <property type="entry name" value="Competence_DNA_uptake"/>
</dbReference>
<protein>
    <submittedName>
        <fullName evidence="3">MBL fold metallo-hydrolase</fullName>
    </submittedName>
</protein>
<comment type="caution">
    <text evidence="3">The sequence shown here is derived from an EMBL/GenBank/DDBJ whole genome shotgun (WGS) entry which is preliminary data.</text>
</comment>
<dbReference type="AlphaFoldDB" id="A0A940WXL4"/>
<dbReference type="InterPro" id="IPR035681">
    <property type="entry name" value="ComA-like_MBL"/>
</dbReference>
<feature type="transmembrane region" description="Helical" evidence="1">
    <location>
        <begin position="6"/>
        <end position="27"/>
    </location>
</feature>
<organism evidence="3 4">
    <name type="scientific">Halalkalibacter suaedae</name>
    <dbReference type="NCBI Taxonomy" id="2822140"/>
    <lineage>
        <taxon>Bacteria</taxon>
        <taxon>Bacillati</taxon>
        <taxon>Bacillota</taxon>
        <taxon>Bacilli</taxon>
        <taxon>Bacillales</taxon>
        <taxon>Bacillaceae</taxon>
        <taxon>Halalkalibacter</taxon>
    </lineage>
</organism>
<dbReference type="Pfam" id="PF00753">
    <property type="entry name" value="Lactamase_B"/>
    <property type="match status" value="1"/>
</dbReference>
<dbReference type="PANTHER" id="PTHR30619">
    <property type="entry name" value="DNA INTERNALIZATION/COMPETENCE PROTEIN COMEC/REC2"/>
    <property type="match status" value="1"/>
</dbReference>
<reference evidence="3" key="1">
    <citation type="submission" date="2021-03" db="EMBL/GenBank/DDBJ databases">
        <title>Bacillus suaedae sp. nov., isolated from Suaeda aralocaspica.</title>
        <authorList>
            <person name="Lei R.F.R."/>
        </authorList>
    </citation>
    <scope>NUCLEOTIDE SEQUENCE</scope>
    <source>
        <strain evidence="3">YZJH907-2</strain>
    </source>
</reference>
<name>A0A940WXL4_9BACI</name>
<keyword evidence="1" id="KW-0812">Transmembrane</keyword>
<dbReference type="Proteomes" id="UP000678228">
    <property type="component" value="Unassembled WGS sequence"/>
</dbReference>
<feature type="domain" description="Metallo-beta-lactamase" evidence="2">
    <location>
        <begin position="72"/>
        <end position="269"/>
    </location>
</feature>
<dbReference type="InterPro" id="IPR036866">
    <property type="entry name" value="RibonucZ/Hydroxyglut_hydro"/>
</dbReference>
<proteinExistence type="predicted"/>
<dbReference type="InterPro" id="IPR001279">
    <property type="entry name" value="Metallo-B-lactamas"/>
</dbReference>
<dbReference type="SUPFAM" id="SSF56281">
    <property type="entry name" value="Metallo-hydrolase/oxidoreductase"/>
    <property type="match status" value="1"/>
</dbReference>
<dbReference type="Gene3D" id="3.60.15.10">
    <property type="entry name" value="Ribonuclease Z/Hydroxyacylglutathione hydrolase-like"/>
    <property type="match status" value="1"/>
</dbReference>
<dbReference type="RefSeq" id="WP_210595734.1">
    <property type="nucleotide sequence ID" value="NZ_JAGKSQ010000001.1"/>
</dbReference>
<dbReference type="CDD" id="cd07731">
    <property type="entry name" value="ComA-like_MBL-fold"/>
    <property type="match status" value="1"/>
</dbReference>
<evidence type="ECO:0000259" key="2">
    <source>
        <dbReference type="Pfam" id="PF00753"/>
    </source>
</evidence>
<keyword evidence="4" id="KW-1185">Reference proteome</keyword>
<evidence type="ECO:0000313" key="3">
    <source>
        <dbReference type="EMBL" id="MBP3950121.1"/>
    </source>
</evidence>
<dbReference type="EMBL" id="JAGKSQ010000001">
    <property type="protein sequence ID" value="MBP3950121.1"/>
    <property type="molecule type" value="Genomic_DNA"/>
</dbReference>
<sequence length="324" mass="36712">MKGRSFALLVGCMMMFSVILLIVSDYLDSYTEPNLMTTDSVEVIKNDLFDLTEDQGKLTIRYLYLDAEKKSGDAIVIKTPTGKVVLIDAGIVTTGLQVNDYLDRLQINKIDMAIATHPHYDHIGGYLTLLHEKTVDQLLMPNIDHTTDTYQQFSNLIQEKDVPTKFLYAGDQIILEEGIRIDVISPERKAIALAKEQKLSTTEINNLAFVLKLTYNETTFLFTSDIYKKQEDLLLQTKPNLLRADFLHAPHHGDHTSSSQAFINKVNPQFAVMSSNILQSKKVIKRYKQSDVNVFTTSRIGNVKIESDGVRIKVTPEYVRAYTK</sequence>
<evidence type="ECO:0000313" key="4">
    <source>
        <dbReference type="Proteomes" id="UP000678228"/>
    </source>
</evidence>
<keyword evidence="1" id="KW-1133">Transmembrane helix</keyword>
<gene>
    <name evidence="3" type="ORF">J7W16_03175</name>
</gene>
<accession>A0A940WXL4</accession>
<evidence type="ECO:0000256" key="1">
    <source>
        <dbReference type="SAM" id="Phobius"/>
    </source>
</evidence>
<keyword evidence="1" id="KW-0472">Membrane</keyword>
<dbReference type="PANTHER" id="PTHR30619:SF7">
    <property type="entry name" value="BETA-LACTAMASE DOMAIN PROTEIN"/>
    <property type="match status" value="1"/>
</dbReference>